<evidence type="ECO:0000256" key="1">
    <source>
        <dbReference type="ARBA" id="ARBA00007118"/>
    </source>
</evidence>
<dbReference type="RefSeq" id="WP_116412351.1">
    <property type="nucleotide sequence ID" value="NZ_NBXB01000037.1"/>
</dbReference>
<dbReference type="GO" id="GO:0016491">
    <property type="term" value="F:oxidoreductase activity"/>
    <property type="evidence" value="ECO:0007669"/>
    <property type="project" value="UniProtKB-KW"/>
</dbReference>
<dbReference type="EMBL" id="NBXB01000037">
    <property type="protein sequence ID" value="RFA13114.1"/>
    <property type="molecule type" value="Genomic_DNA"/>
</dbReference>
<sequence length="199" mass="21014">MSVATANSSTARHAESSVPLVDLLNERWSPRSFDPAAVIPETSVTAMLEAARWTASAGNSQSRRFIAGVRGGEIFTAIHDSLLGFNQVWAGNAGALIVGIAVSENAEGEPQRYAEYDLGQSMASLAVQAHAEGLHIHQMGGIDADKLSLAFELPSHFVPMTVTAIGTVAAAHLLGEQAAARETAPRTRLALDEIVLTRD</sequence>
<dbReference type="CDD" id="cd02138">
    <property type="entry name" value="TdsD-like"/>
    <property type="match status" value="1"/>
</dbReference>
<accession>A0A3E0VSX0</accession>
<dbReference type="InterPro" id="IPR029479">
    <property type="entry name" value="Nitroreductase"/>
</dbReference>
<dbReference type="SUPFAM" id="SSF55469">
    <property type="entry name" value="FMN-dependent nitroreductase-like"/>
    <property type="match status" value="1"/>
</dbReference>
<comment type="caution">
    <text evidence="4">The sequence shown here is derived from an EMBL/GenBank/DDBJ whole genome shotgun (WGS) entry which is preliminary data.</text>
</comment>
<evidence type="ECO:0000259" key="3">
    <source>
        <dbReference type="Pfam" id="PF00881"/>
    </source>
</evidence>
<dbReference type="Pfam" id="PF00881">
    <property type="entry name" value="Nitroreductase"/>
    <property type="match status" value="1"/>
</dbReference>
<protein>
    <submittedName>
        <fullName evidence="4">Nitroreductase</fullName>
    </submittedName>
</protein>
<dbReference type="OrthoDB" id="9802510at2"/>
<evidence type="ECO:0000313" key="4">
    <source>
        <dbReference type="EMBL" id="RFA13114.1"/>
    </source>
</evidence>
<gene>
    <name evidence="4" type="ORF">B7R22_14025</name>
</gene>
<dbReference type="AlphaFoldDB" id="A0A3E0VSX0"/>
<dbReference type="PANTHER" id="PTHR43673:SF10">
    <property type="entry name" value="NADH DEHYDROGENASE_NAD(P)H NITROREDUCTASE XCC3605-RELATED"/>
    <property type="match status" value="1"/>
</dbReference>
<dbReference type="PANTHER" id="PTHR43673">
    <property type="entry name" value="NAD(P)H NITROREDUCTASE YDGI-RELATED"/>
    <property type="match status" value="1"/>
</dbReference>
<evidence type="ECO:0000313" key="5">
    <source>
        <dbReference type="Proteomes" id="UP000256541"/>
    </source>
</evidence>
<dbReference type="Gene3D" id="3.40.109.10">
    <property type="entry name" value="NADH Oxidase"/>
    <property type="match status" value="1"/>
</dbReference>
<dbReference type="Proteomes" id="UP000256541">
    <property type="component" value="Unassembled WGS sequence"/>
</dbReference>
<reference evidence="4 5" key="1">
    <citation type="submission" date="2017-04" db="EMBL/GenBank/DDBJ databases">
        <title>Comparative genome analysis of Subtercola boreus.</title>
        <authorList>
            <person name="Cho Y.-J."/>
            <person name="Cho A."/>
            <person name="Kim O.-S."/>
            <person name="Lee J.-I."/>
        </authorList>
    </citation>
    <scope>NUCLEOTIDE SEQUENCE [LARGE SCALE GENOMIC DNA]</scope>
    <source>
        <strain evidence="4 5">P27479</strain>
    </source>
</reference>
<feature type="domain" description="Nitroreductase" evidence="3">
    <location>
        <begin position="26"/>
        <end position="73"/>
    </location>
</feature>
<comment type="similarity">
    <text evidence="1">Belongs to the nitroreductase family.</text>
</comment>
<organism evidence="4 5">
    <name type="scientific">Subtercola boreus</name>
    <dbReference type="NCBI Taxonomy" id="120213"/>
    <lineage>
        <taxon>Bacteria</taxon>
        <taxon>Bacillati</taxon>
        <taxon>Actinomycetota</taxon>
        <taxon>Actinomycetes</taxon>
        <taxon>Micrococcales</taxon>
        <taxon>Microbacteriaceae</taxon>
        <taxon>Subtercola</taxon>
    </lineage>
</organism>
<proteinExistence type="inferred from homology"/>
<name>A0A3E0VSX0_9MICO</name>
<evidence type="ECO:0000256" key="2">
    <source>
        <dbReference type="ARBA" id="ARBA00023002"/>
    </source>
</evidence>
<dbReference type="InterPro" id="IPR000415">
    <property type="entry name" value="Nitroreductase-like"/>
</dbReference>
<keyword evidence="2" id="KW-0560">Oxidoreductase</keyword>